<gene>
    <name evidence="11" type="primary">holA</name>
    <name evidence="11" type="ORF">I5677_11005</name>
</gene>
<keyword evidence="4 11" id="KW-0548">Nucleotidyltransferase</keyword>
<comment type="caution">
    <text evidence="11">The sequence shown here is derived from an EMBL/GenBank/DDBJ whole genome shotgun (WGS) entry which is preliminary data.</text>
</comment>
<dbReference type="SUPFAM" id="SSF52540">
    <property type="entry name" value="P-loop containing nucleoside triphosphate hydrolases"/>
    <property type="match status" value="1"/>
</dbReference>
<accession>A0A8J7KTI5</accession>
<keyword evidence="12" id="KW-1185">Reference proteome</keyword>
<comment type="catalytic activity">
    <reaction evidence="8">
        <text>DNA(n) + a 2'-deoxyribonucleoside 5'-triphosphate = DNA(n+1) + diphosphate</text>
        <dbReference type="Rhea" id="RHEA:22508"/>
        <dbReference type="Rhea" id="RHEA-COMP:17339"/>
        <dbReference type="Rhea" id="RHEA-COMP:17340"/>
        <dbReference type="ChEBI" id="CHEBI:33019"/>
        <dbReference type="ChEBI" id="CHEBI:61560"/>
        <dbReference type="ChEBI" id="CHEBI:173112"/>
        <dbReference type="EC" id="2.7.7.7"/>
    </reaction>
</comment>
<evidence type="ECO:0000259" key="10">
    <source>
        <dbReference type="Pfam" id="PF21694"/>
    </source>
</evidence>
<keyword evidence="3 11" id="KW-0808">Transferase</keyword>
<feature type="domain" description="DNA polymerase III delta subunit-like C-terminal" evidence="10">
    <location>
        <begin position="204"/>
        <end position="321"/>
    </location>
</feature>
<dbReference type="PANTHER" id="PTHR34388">
    <property type="entry name" value="DNA POLYMERASE III SUBUNIT DELTA"/>
    <property type="match status" value="1"/>
</dbReference>
<dbReference type="Gene3D" id="3.40.50.300">
    <property type="entry name" value="P-loop containing nucleotide triphosphate hydrolases"/>
    <property type="match status" value="1"/>
</dbReference>
<dbReference type="RefSeq" id="WP_197661637.1">
    <property type="nucleotide sequence ID" value="NZ_JAEAGR010000011.1"/>
</dbReference>
<dbReference type="InterPro" id="IPR048466">
    <property type="entry name" value="DNA_pol3_delta-like_C"/>
</dbReference>
<evidence type="ECO:0000256" key="3">
    <source>
        <dbReference type="ARBA" id="ARBA00022679"/>
    </source>
</evidence>
<dbReference type="NCBIfam" id="TIGR01128">
    <property type="entry name" value="holA"/>
    <property type="match status" value="1"/>
</dbReference>
<proteinExistence type="inferred from homology"/>
<dbReference type="InterPro" id="IPR027417">
    <property type="entry name" value="P-loop_NTPase"/>
</dbReference>
<protein>
    <recommendedName>
        <fullName evidence="2">DNA polymerase III subunit delta</fullName>
        <ecNumber evidence="1">2.7.7.7</ecNumber>
    </recommendedName>
</protein>
<evidence type="ECO:0000256" key="7">
    <source>
        <dbReference type="ARBA" id="ARBA00034754"/>
    </source>
</evidence>
<dbReference type="Gene3D" id="1.20.272.10">
    <property type="match status" value="1"/>
</dbReference>
<comment type="similarity">
    <text evidence="7">Belongs to the DNA polymerase HolA subunit family.</text>
</comment>
<sequence length="328" mass="37480">MKVIKDHIKSGSFKPFYLLYGSESYLKKLYRDKLKTAILGDSDDMNFNYFEGKDVDQKKINEIAQTLPFFRDKRLIIIENSGLFKSQSELSDQLIHMPDSTILLFIEEEVDKRSKMFKTVRDLGTIAEMNGLDEKNLKLFVVSLLEQEGKRIAESTINYFLEKTGPDMANIKNEVDKLVGYIWDRAIVTPEDVDAVVTTQITGKIFNMIDAIGSKQQNKALELYYDLLSLREKPMSILFLITKHFNTLLQVKDLFRRGSNPSSISEMVGIPPFAVNKYIGQAKNFSSGHLKDALEFAADMEEQIKTGRMIDKIGVELLIITFSTRKIS</sequence>
<evidence type="ECO:0000256" key="4">
    <source>
        <dbReference type="ARBA" id="ARBA00022695"/>
    </source>
</evidence>
<dbReference type="GO" id="GO:0003677">
    <property type="term" value="F:DNA binding"/>
    <property type="evidence" value="ECO:0007669"/>
    <property type="project" value="InterPro"/>
</dbReference>
<dbReference type="Pfam" id="PF06144">
    <property type="entry name" value="DNA_pol3_delta"/>
    <property type="match status" value="1"/>
</dbReference>
<dbReference type="InterPro" id="IPR005790">
    <property type="entry name" value="DNA_polIII_delta"/>
</dbReference>
<evidence type="ECO:0000256" key="1">
    <source>
        <dbReference type="ARBA" id="ARBA00012417"/>
    </source>
</evidence>
<dbReference type="Proteomes" id="UP000623269">
    <property type="component" value="Unassembled WGS sequence"/>
</dbReference>
<dbReference type="InterPro" id="IPR008921">
    <property type="entry name" value="DNA_pol3_clamp-load_cplx_C"/>
</dbReference>
<name>A0A8J7KTI5_9FIRM</name>
<keyword evidence="6" id="KW-0239">DNA-directed DNA polymerase</keyword>
<evidence type="ECO:0000256" key="2">
    <source>
        <dbReference type="ARBA" id="ARBA00017703"/>
    </source>
</evidence>
<reference evidence="11" key="1">
    <citation type="submission" date="2020-12" db="EMBL/GenBank/DDBJ databases">
        <title>M. sibirica DSM 26468T genome.</title>
        <authorList>
            <person name="Thieme N."/>
            <person name="Rettenmaier R."/>
            <person name="Zverlov V."/>
            <person name="Liebl W."/>
        </authorList>
    </citation>
    <scope>NUCLEOTIDE SEQUENCE</scope>
    <source>
        <strain evidence="11">DSM 26468</strain>
    </source>
</reference>
<dbReference type="GO" id="GO:0009360">
    <property type="term" value="C:DNA polymerase III complex"/>
    <property type="evidence" value="ECO:0007669"/>
    <property type="project" value="InterPro"/>
</dbReference>
<dbReference type="Gene3D" id="1.10.8.60">
    <property type="match status" value="1"/>
</dbReference>
<dbReference type="Pfam" id="PF21694">
    <property type="entry name" value="DNA_pol3_delta_C"/>
    <property type="match status" value="1"/>
</dbReference>
<dbReference type="InterPro" id="IPR010372">
    <property type="entry name" value="DNA_pol3_delta_N"/>
</dbReference>
<keyword evidence="5" id="KW-0235">DNA replication</keyword>
<feature type="domain" description="DNA polymerase III delta N-terminal" evidence="9">
    <location>
        <begin position="17"/>
        <end position="125"/>
    </location>
</feature>
<dbReference type="EMBL" id="JAEAGR010000011">
    <property type="protein sequence ID" value="MBH1941421.1"/>
    <property type="molecule type" value="Genomic_DNA"/>
</dbReference>
<dbReference type="SUPFAM" id="SSF48019">
    <property type="entry name" value="post-AAA+ oligomerization domain-like"/>
    <property type="match status" value="1"/>
</dbReference>
<dbReference type="EC" id="2.7.7.7" evidence="1"/>
<evidence type="ECO:0000313" key="12">
    <source>
        <dbReference type="Proteomes" id="UP000623269"/>
    </source>
</evidence>
<evidence type="ECO:0000256" key="5">
    <source>
        <dbReference type="ARBA" id="ARBA00022705"/>
    </source>
</evidence>
<dbReference type="GO" id="GO:0006261">
    <property type="term" value="P:DNA-templated DNA replication"/>
    <property type="evidence" value="ECO:0007669"/>
    <property type="project" value="TreeGrafter"/>
</dbReference>
<evidence type="ECO:0000259" key="9">
    <source>
        <dbReference type="Pfam" id="PF06144"/>
    </source>
</evidence>
<evidence type="ECO:0000256" key="8">
    <source>
        <dbReference type="ARBA" id="ARBA00049244"/>
    </source>
</evidence>
<dbReference type="PANTHER" id="PTHR34388:SF1">
    <property type="entry name" value="DNA POLYMERASE III SUBUNIT DELTA"/>
    <property type="match status" value="1"/>
</dbReference>
<organism evidence="11 12">
    <name type="scientific">Mobilitalea sibirica</name>
    <dbReference type="NCBI Taxonomy" id="1462919"/>
    <lineage>
        <taxon>Bacteria</taxon>
        <taxon>Bacillati</taxon>
        <taxon>Bacillota</taxon>
        <taxon>Clostridia</taxon>
        <taxon>Lachnospirales</taxon>
        <taxon>Lachnospiraceae</taxon>
        <taxon>Mobilitalea</taxon>
    </lineage>
</organism>
<dbReference type="AlphaFoldDB" id="A0A8J7KTI5"/>
<evidence type="ECO:0000313" key="11">
    <source>
        <dbReference type="EMBL" id="MBH1941421.1"/>
    </source>
</evidence>
<evidence type="ECO:0000256" key="6">
    <source>
        <dbReference type="ARBA" id="ARBA00022932"/>
    </source>
</evidence>
<dbReference type="GO" id="GO:0003887">
    <property type="term" value="F:DNA-directed DNA polymerase activity"/>
    <property type="evidence" value="ECO:0007669"/>
    <property type="project" value="UniProtKB-KW"/>
</dbReference>